<keyword evidence="1" id="KW-1185">Reference proteome</keyword>
<proteinExistence type="predicted"/>
<dbReference type="Proteomes" id="UP000887540">
    <property type="component" value="Unplaced"/>
</dbReference>
<organism evidence="1 2">
    <name type="scientific">Acrobeloides nanus</name>
    <dbReference type="NCBI Taxonomy" id="290746"/>
    <lineage>
        <taxon>Eukaryota</taxon>
        <taxon>Metazoa</taxon>
        <taxon>Ecdysozoa</taxon>
        <taxon>Nematoda</taxon>
        <taxon>Chromadorea</taxon>
        <taxon>Rhabditida</taxon>
        <taxon>Tylenchina</taxon>
        <taxon>Cephalobomorpha</taxon>
        <taxon>Cephaloboidea</taxon>
        <taxon>Cephalobidae</taxon>
        <taxon>Acrobeloides</taxon>
    </lineage>
</organism>
<reference evidence="2" key="1">
    <citation type="submission" date="2022-11" db="UniProtKB">
        <authorList>
            <consortium name="WormBaseParasite"/>
        </authorList>
    </citation>
    <scope>IDENTIFICATION</scope>
</reference>
<dbReference type="WBParaSite" id="ACRNAN_Path_1614.g6276.t1">
    <property type="protein sequence ID" value="ACRNAN_Path_1614.g6276.t1"/>
    <property type="gene ID" value="ACRNAN_Path_1614.g6276"/>
</dbReference>
<protein>
    <submittedName>
        <fullName evidence="2">Uncharacterized protein</fullName>
    </submittedName>
</protein>
<evidence type="ECO:0000313" key="2">
    <source>
        <dbReference type="WBParaSite" id="ACRNAN_Path_1614.g6276.t1"/>
    </source>
</evidence>
<name>A0A914C303_9BILA</name>
<dbReference type="AlphaFoldDB" id="A0A914C303"/>
<evidence type="ECO:0000313" key="1">
    <source>
        <dbReference type="Proteomes" id="UP000887540"/>
    </source>
</evidence>
<sequence length="275" mass="32475">MEAPHEFVSFYDEMEDFGCRSQPSLQPRCILPKIECLMQDIPYTTVPIDSNENDDDDDTGSEFDIFGMDLESLRSLWPSYEPSTSEHHYIATDDWFDEDPNLNQTAIENSVIDDNFNINHNQQTPGENSCASAMEEIFDESHVSIKMEPTIEFFSSDEYVNENDHIYGDFANNKLTLDNEHAEMDYETKKREQIERNKELMWLLSPIRKQNEILREKHQNQSKHPPMRRQKFSLTNRILRPKRKQHAKTMRKNLSLERWQQEVAAKLNRTKPQIN</sequence>
<accession>A0A914C303</accession>